<evidence type="ECO:0000256" key="4">
    <source>
        <dbReference type="ARBA" id="ARBA00022759"/>
    </source>
</evidence>
<dbReference type="InterPro" id="IPR020549">
    <property type="entry name" value="YbeY_CS"/>
</dbReference>
<evidence type="ECO:0000256" key="3">
    <source>
        <dbReference type="ARBA" id="ARBA00022723"/>
    </source>
</evidence>
<keyword evidence="2 7" id="KW-0540">Nuclease</keyword>
<dbReference type="OrthoDB" id="9807740at2"/>
<keyword evidence="6 7" id="KW-0862">Zinc</keyword>
<comment type="subcellular location">
    <subcellularLocation>
        <location evidence="7">Cytoplasm</location>
    </subcellularLocation>
</comment>
<dbReference type="Gene3D" id="3.40.390.30">
    <property type="entry name" value="Metalloproteases ('zincins'), catalytic domain"/>
    <property type="match status" value="1"/>
</dbReference>
<dbReference type="NCBIfam" id="TIGR00043">
    <property type="entry name" value="rRNA maturation RNase YbeY"/>
    <property type="match status" value="1"/>
</dbReference>
<keyword evidence="7" id="KW-0698">rRNA processing</keyword>
<evidence type="ECO:0000313" key="8">
    <source>
        <dbReference type="EMBL" id="AVO43866.1"/>
    </source>
</evidence>
<dbReference type="Pfam" id="PF02130">
    <property type="entry name" value="YbeY"/>
    <property type="match status" value="1"/>
</dbReference>
<evidence type="ECO:0000313" key="9">
    <source>
        <dbReference type="Proteomes" id="UP000237889"/>
    </source>
</evidence>
<comment type="similarity">
    <text evidence="1 7">Belongs to the endoribonuclease YbeY family.</text>
</comment>
<accession>A0A2S0N6X4</accession>
<keyword evidence="3 7" id="KW-0479">Metal-binding</keyword>
<dbReference type="InterPro" id="IPR002036">
    <property type="entry name" value="YbeY"/>
</dbReference>
<dbReference type="GO" id="GO:0004521">
    <property type="term" value="F:RNA endonuclease activity"/>
    <property type="evidence" value="ECO:0007669"/>
    <property type="project" value="UniProtKB-UniRule"/>
</dbReference>
<proteinExistence type="inferred from homology"/>
<dbReference type="PANTHER" id="PTHR46986:SF1">
    <property type="entry name" value="ENDORIBONUCLEASE YBEY, CHLOROPLASTIC"/>
    <property type="match status" value="1"/>
</dbReference>
<dbReference type="KEGG" id="phr:C6569_01590"/>
<dbReference type="EMBL" id="CP027668">
    <property type="protein sequence ID" value="AVO43866.1"/>
    <property type="molecule type" value="Genomic_DNA"/>
</dbReference>
<feature type="binding site" evidence="7">
    <location>
        <position position="126"/>
    </location>
    <ligand>
        <name>Zn(2+)</name>
        <dbReference type="ChEBI" id="CHEBI:29105"/>
        <note>catalytic</note>
    </ligand>
</feature>
<dbReference type="InterPro" id="IPR023091">
    <property type="entry name" value="MetalPrtase_cat_dom_sf_prd"/>
</dbReference>
<keyword evidence="5 7" id="KW-0378">Hydrolase</keyword>
<gene>
    <name evidence="7 8" type="primary">ybeY</name>
    <name evidence="8" type="ORF">C6569_01590</name>
</gene>
<keyword evidence="4 7" id="KW-0255">Endonuclease</keyword>
<dbReference type="HAMAP" id="MF_00009">
    <property type="entry name" value="Endoribonucl_YbeY"/>
    <property type="match status" value="1"/>
</dbReference>
<feature type="binding site" evidence="7">
    <location>
        <position position="122"/>
    </location>
    <ligand>
        <name>Zn(2+)</name>
        <dbReference type="ChEBI" id="CHEBI:29105"/>
        <note>catalytic</note>
    </ligand>
</feature>
<dbReference type="AlphaFoldDB" id="A0A2S0N6X4"/>
<evidence type="ECO:0000256" key="5">
    <source>
        <dbReference type="ARBA" id="ARBA00022801"/>
    </source>
</evidence>
<keyword evidence="7" id="KW-0963">Cytoplasm</keyword>
<keyword evidence="9" id="KW-1185">Reference proteome</keyword>
<keyword evidence="7" id="KW-0690">Ribosome biogenesis</keyword>
<evidence type="ECO:0000256" key="2">
    <source>
        <dbReference type="ARBA" id="ARBA00022722"/>
    </source>
</evidence>
<comment type="cofactor">
    <cofactor evidence="7">
        <name>Zn(2+)</name>
        <dbReference type="ChEBI" id="CHEBI:29105"/>
    </cofactor>
    <text evidence="7">Binds 1 zinc ion.</text>
</comment>
<dbReference type="SUPFAM" id="SSF55486">
    <property type="entry name" value="Metalloproteases ('zincins'), catalytic domain"/>
    <property type="match status" value="1"/>
</dbReference>
<reference evidence="8 9" key="1">
    <citation type="submission" date="2018-03" db="EMBL/GenBank/DDBJ databases">
        <title>Genome sequencing of Phreatobacter sp.</title>
        <authorList>
            <person name="Kim S.-J."/>
            <person name="Heo J."/>
            <person name="Kwon S.-W."/>
        </authorList>
    </citation>
    <scope>NUCLEOTIDE SEQUENCE [LARGE SCALE GENOMIC DNA]</scope>
    <source>
        <strain evidence="8 9">S-12</strain>
    </source>
</reference>
<organism evidence="8 9">
    <name type="scientific">Phreatobacter cathodiphilus</name>
    <dbReference type="NCBI Taxonomy" id="1868589"/>
    <lineage>
        <taxon>Bacteria</taxon>
        <taxon>Pseudomonadati</taxon>
        <taxon>Pseudomonadota</taxon>
        <taxon>Alphaproteobacteria</taxon>
        <taxon>Hyphomicrobiales</taxon>
        <taxon>Phreatobacteraceae</taxon>
        <taxon>Phreatobacter</taxon>
    </lineage>
</organism>
<name>A0A2S0N6X4_9HYPH</name>
<feature type="binding site" evidence="7">
    <location>
        <position position="132"/>
    </location>
    <ligand>
        <name>Zn(2+)</name>
        <dbReference type="ChEBI" id="CHEBI:29105"/>
        <note>catalytic</note>
    </ligand>
</feature>
<sequence length="172" mass="18371">MTVEPQADEAGIQTEIAVLSDLWDGLPEAEEIVRRAVDAVVARDDMTIPPDAELSVALADDAMVQRLNREYRAKDKPTNVLSFPAAHGPLLGDVVVAYETLVSEAGEEGLAPADHLTHLTIHGLLHLLGYDHETEAEAVAMEAMETSILAGLGIADPHATGRMMPDGPHARP</sequence>
<dbReference type="PANTHER" id="PTHR46986">
    <property type="entry name" value="ENDORIBONUCLEASE YBEY, CHLOROPLASTIC"/>
    <property type="match status" value="1"/>
</dbReference>
<dbReference type="PROSITE" id="PS01306">
    <property type="entry name" value="UPF0054"/>
    <property type="match status" value="1"/>
</dbReference>
<dbReference type="RefSeq" id="WP_106747196.1">
    <property type="nucleotide sequence ID" value="NZ_CP027668.1"/>
</dbReference>
<dbReference type="Proteomes" id="UP000237889">
    <property type="component" value="Chromosome"/>
</dbReference>
<dbReference type="GO" id="GO:0006364">
    <property type="term" value="P:rRNA processing"/>
    <property type="evidence" value="ECO:0007669"/>
    <property type="project" value="UniProtKB-UniRule"/>
</dbReference>
<dbReference type="GO" id="GO:0008270">
    <property type="term" value="F:zinc ion binding"/>
    <property type="evidence" value="ECO:0007669"/>
    <property type="project" value="UniProtKB-UniRule"/>
</dbReference>
<dbReference type="GO" id="GO:0005737">
    <property type="term" value="C:cytoplasm"/>
    <property type="evidence" value="ECO:0007669"/>
    <property type="project" value="UniProtKB-SubCell"/>
</dbReference>
<comment type="function">
    <text evidence="7">Single strand-specific metallo-endoribonuclease involved in late-stage 70S ribosome quality control and in maturation of the 3' terminus of the 16S rRNA.</text>
</comment>
<dbReference type="EC" id="3.1.-.-" evidence="7"/>
<evidence type="ECO:0000256" key="6">
    <source>
        <dbReference type="ARBA" id="ARBA00022833"/>
    </source>
</evidence>
<evidence type="ECO:0000256" key="1">
    <source>
        <dbReference type="ARBA" id="ARBA00010875"/>
    </source>
</evidence>
<evidence type="ECO:0000256" key="7">
    <source>
        <dbReference type="HAMAP-Rule" id="MF_00009"/>
    </source>
</evidence>
<protein>
    <recommendedName>
        <fullName evidence="7">Endoribonuclease YbeY</fullName>
        <ecNumber evidence="7">3.1.-.-</ecNumber>
    </recommendedName>
</protein>
<dbReference type="GO" id="GO:0004222">
    <property type="term" value="F:metalloendopeptidase activity"/>
    <property type="evidence" value="ECO:0007669"/>
    <property type="project" value="InterPro"/>
</dbReference>